<dbReference type="Proteomes" id="UP000035642">
    <property type="component" value="Unassembled WGS sequence"/>
</dbReference>
<keyword evidence="1" id="KW-1185">Reference proteome</keyword>
<reference evidence="1" key="1">
    <citation type="submission" date="2012-09" db="EMBL/GenBank/DDBJ databases">
        <authorList>
            <person name="Martin A.A."/>
        </authorList>
    </citation>
    <scope>NUCLEOTIDE SEQUENCE</scope>
</reference>
<name>A0A0K0D7Q1_ANGCA</name>
<dbReference type="WBParaSite" id="ACAC_0000609601-mRNA-1">
    <property type="protein sequence ID" value="ACAC_0000609601-mRNA-1"/>
    <property type="gene ID" value="ACAC_0000609601"/>
</dbReference>
<evidence type="ECO:0000313" key="1">
    <source>
        <dbReference type="Proteomes" id="UP000035642"/>
    </source>
</evidence>
<evidence type="ECO:0000313" key="2">
    <source>
        <dbReference type="WBParaSite" id="ACAC_0000609601-mRNA-1"/>
    </source>
</evidence>
<dbReference type="AlphaFoldDB" id="A0A0K0D7Q1"/>
<accession>A0A0K0D7Q1</accession>
<reference evidence="2" key="2">
    <citation type="submission" date="2017-02" db="UniProtKB">
        <authorList>
            <consortium name="WormBaseParasite"/>
        </authorList>
    </citation>
    <scope>IDENTIFICATION</scope>
</reference>
<protein>
    <submittedName>
        <fullName evidence="2">Ankyrin repeat protein</fullName>
    </submittedName>
</protein>
<proteinExistence type="predicted"/>
<sequence length="120" mass="13676">MHVFSLEQIAFGIVELMCCNKDALLSRDASFSLYSRHWEHLAWRADSHATPAIAVILIMLEQQEIRGEILEHLIGYCLRLSEAKFKDKASLIPIKESCEKLHGSSIITMSIMQHGHCYYG</sequence>
<organism evidence="1 2">
    <name type="scientific">Angiostrongylus cantonensis</name>
    <name type="common">Rat lungworm</name>
    <dbReference type="NCBI Taxonomy" id="6313"/>
    <lineage>
        <taxon>Eukaryota</taxon>
        <taxon>Metazoa</taxon>
        <taxon>Ecdysozoa</taxon>
        <taxon>Nematoda</taxon>
        <taxon>Chromadorea</taxon>
        <taxon>Rhabditida</taxon>
        <taxon>Rhabditina</taxon>
        <taxon>Rhabditomorpha</taxon>
        <taxon>Strongyloidea</taxon>
        <taxon>Metastrongylidae</taxon>
        <taxon>Angiostrongylus</taxon>
    </lineage>
</organism>